<sequence length="92" mass="10819">MADNVKCWEDPPKVGNRVTYNSKPGRVSRIVYEITYDDETTEQVECLGYPSDNFINLNPHPSFRGRYSMNINERGGKRKRSTFKKYVRKLKK</sequence>
<protein>
    <submittedName>
        <fullName evidence="1">Uncharacterized protein</fullName>
    </submittedName>
</protein>
<dbReference type="EMBL" id="MN740628">
    <property type="protein sequence ID" value="QHS79297.1"/>
    <property type="molecule type" value="Genomic_DNA"/>
</dbReference>
<reference evidence="1" key="1">
    <citation type="journal article" date="2020" name="Nature">
        <title>Giant virus diversity and host interactions through global metagenomics.</title>
        <authorList>
            <person name="Schulz F."/>
            <person name="Roux S."/>
            <person name="Paez-Espino D."/>
            <person name="Jungbluth S."/>
            <person name="Walsh D.A."/>
            <person name="Denef V.J."/>
            <person name="McMahon K.D."/>
            <person name="Konstantinidis K.T."/>
            <person name="Eloe-Fadrosh E.A."/>
            <person name="Kyrpides N.C."/>
            <person name="Woyke T."/>
        </authorList>
    </citation>
    <scope>NUCLEOTIDE SEQUENCE</scope>
    <source>
        <strain evidence="1">GVMAG-S-1035118-87</strain>
    </source>
</reference>
<organism evidence="1">
    <name type="scientific">viral metagenome</name>
    <dbReference type="NCBI Taxonomy" id="1070528"/>
    <lineage>
        <taxon>unclassified sequences</taxon>
        <taxon>metagenomes</taxon>
        <taxon>organismal metagenomes</taxon>
    </lineage>
</organism>
<name>A0A6C0AHL3_9ZZZZ</name>
<proteinExistence type="predicted"/>
<dbReference type="AlphaFoldDB" id="A0A6C0AHL3"/>
<evidence type="ECO:0000313" key="1">
    <source>
        <dbReference type="EMBL" id="QHS79297.1"/>
    </source>
</evidence>
<accession>A0A6C0AHL3</accession>